<dbReference type="Pfam" id="PF00719">
    <property type="entry name" value="Pyrophosphatase"/>
    <property type="match status" value="1"/>
</dbReference>
<dbReference type="SUPFAM" id="SSF50324">
    <property type="entry name" value="Inorganic pyrophosphatase"/>
    <property type="match status" value="1"/>
</dbReference>
<dbReference type="GO" id="GO:0004427">
    <property type="term" value="F:inorganic diphosphate phosphatase activity"/>
    <property type="evidence" value="ECO:0007669"/>
    <property type="project" value="UniProtKB-EC"/>
</dbReference>
<dbReference type="EMBL" id="VFRQ01000003">
    <property type="protein sequence ID" value="TPE44684.1"/>
    <property type="molecule type" value="Genomic_DNA"/>
</dbReference>
<dbReference type="RefSeq" id="WP_140620717.1">
    <property type="nucleotide sequence ID" value="NZ_VFRQ01000003.1"/>
</dbReference>
<dbReference type="OrthoDB" id="5187599at2"/>
<evidence type="ECO:0000256" key="5">
    <source>
        <dbReference type="ARBA" id="ARBA00022842"/>
    </source>
</evidence>
<proteinExistence type="predicted"/>
<dbReference type="InterPro" id="IPR008162">
    <property type="entry name" value="Pyrophosphatase"/>
</dbReference>
<dbReference type="GO" id="GO:0006796">
    <property type="term" value="P:phosphate-containing compound metabolic process"/>
    <property type="evidence" value="ECO:0007669"/>
    <property type="project" value="InterPro"/>
</dbReference>
<dbReference type="Gene3D" id="3.90.80.10">
    <property type="entry name" value="Inorganic pyrophosphatase"/>
    <property type="match status" value="1"/>
</dbReference>
<dbReference type="GO" id="GO:0000287">
    <property type="term" value="F:magnesium ion binding"/>
    <property type="evidence" value="ECO:0007669"/>
    <property type="project" value="InterPro"/>
</dbReference>
<comment type="cofactor">
    <cofactor evidence="1">
        <name>Mg(2+)</name>
        <dbReference type="ChEBI" id="CHEBI:18420"/>
    </cofactor>
</comment>
<evidence type="ECO:0000256" key="4">
    <source>
        <dbReference type="ARBA" id="ARBA00022801"/>
    </source>
</evidence>
<evidence type="ECO:0000313" key="7">
    <source>
        <dbReference type="Proteomes" id="UP000316727"/>
    </source>
</evidence>
<keyword evidence="3" id="KW-0479">Metal-binding</keyword>
<gene>
    <name evidence="6" type="ORF">FJM65_06540</name>
</gene>
<reference evidence="6 7" key="1">
    <citation type="submission" date="2019-06" db="EMBL/GenBank/DDBJ databases">
        <title>A novel bacterium of genus Pontibacter, isolated from marine sediment.</title>
        <authorList>
            <person name="Huang H."/>
            <person name="Mo K."/>
            <person name="Hu Y."/>
        </authorList>
    </citation>
    <scope>NUCLEOTIDE SEQUENCE [LARGE SCALE GENOMIC DNA]</scope>
    <source>
        <strain evidence="6 7">HB172049</strain>
    </source>
</reference>
<dbReference type="Proteomes" id="UP000316727">
    <property type="component" value="Unassembled WGS sequence"/>
</dbReference>
<name>A0A501W9E2_9BACT</name>
<dbReference type="PROSITE" id="PS51257">
    <property type="entry name" value="PROKAR_LIPOPROTEIN"/>
    <property type="match status" value="1"/>
</dbReference>
<evidence type="ECO:0000313" key="6">
    <source>
        <dbReference type="EMBL" id="TPE44684.1"/>
    </source>
</evidence>
<organism evidence="6 7">
    <name type="scientific">Pontibacter mangrovi</name>
    <dbReference type="NCBI Taxonomy" id="2589816"/>
    <lineage>
        <taxon>Bacteria</taxon>
        <taxon>Pseudomonadati</taxon>
        <taxon>Bacteroidota</taxon>
        <taxon>Cytophagia</taxon>
        <taxon>Cytophagales</taxon>
        <taxon>Hymenobacteraceae</taxon>
        <taxon>Pontibacter</taxon>
    </lineage>
</organism>
<keyword evidence="4" id="KW-0378">Hydrolase</keyword>
<keyword evidence="7" id="KW-1185">Reference proteome</keyword>
<accession>A0A501W9E2</accession>
<dbReference type="EC" id="3.6.1.1" evidence="2"/>
<dbReference type="GO" id="GO:0005737">
    <property type="term" value="C:cytoplasm"/>
    <property type="evidence" value="ECO:0007669"/>
    <property type="project" value="InterPro"/>
</dbReference>
<evidence type="ECO:0000256" key="1">
    <source>
        <dbReference type="ARBA" id="ARBA00001946"/>
    </source>
</evidence>
<comment type="caution">
    <text evidence="6">The sequence shown here is derived from an EMBL/GenBank/DDBJ whole genome shotgun (WGS) entry which is preliminary data.</text>
</comment>
<keyword evidence="5" id="KW-0460">Magnesium</keyword>
<evidence type="ECO:0000256" key="3">
    <source>
        <dbReference type="ARBA" id="ARBA00022723"/>
    </source>
</evidence>
<dbReference type="InterPro" id="IPR036649">
    <property type="entry name" value="Pyrophosphatase_sf"/>
</dbReference>
<sequence>MKNHLLYLLLLLFLASCKTDYSELPTYTASKQLRAIVETPAGNTLKLVYDEQKKEFVPDLDAGLEREIGFLPYPGNFGFIPSTEINKSGQGLEVLVLSDREEPGTELEVTPVALMQLESNGTLRHVVVAVPARPSERHIDATTYEAFSTEYPGAKAILQIWFSNYNKSAGWQFVGWRDENFAEKEIQRWMKL</sequence>
<protein>
    <recommendedName>
        <fullName evidence="2">inorganic diphosphatase</fullName>
        <ecNumber evidence="2">3.6.1.1</ecNumber>
    </recommendedName>
</protein>
<evidence type="ECO:0000256" key="2">
    <source>
        <dbReference type="ARBA" id="ARBA00012146"/>
    </source>
</evidence>
<dbReference type="AlphaFoldDB" id="A0A501W9E2"/>